<dbReference type="GO" id="GO:0090307">
    <property type="term" value="P:mitotic spindle assembly"/>
    <property type="evidence" value="ECO:0007669"/>
    <property type="project" value="TreeGrafter"/>
</dbReference>
<protein>
    <recommendedName>
        <fullName evidence="18">CLIP-associating protein 1</fullName>
    </recommendedName>
    <alternativeName>
        <fullName evidence="19">Cytoplasmic linker-associated protein 1</fullName>
    </alternativeName>
</protein>
<accession>A0A6P9F5E1</accession>
<evidence type="ECO:0000256" key="14">
    <source>
        <dbReference type="ARBA" id="ARBA00023212"/>
    </source>
</evidence>
<evidence type="ECO:0000256" key="16">
    <source>
        <dbReference type="ARBA" id="ARBA00023328"/>
    </source>
</evidence>
<evidence type="ECO:0000313" key="22">
    <source>
        <dbReference type="Proteomes" id="UP000515165"/>
    </source>
</evidence>
<keyword evidence="15" id="KW-0131">Cell cycle</keyword>
<dbReference type="Gene3D" id="1.25.10.10">
    <property type="entry name" value="Leucine-rich Repeat Variant"/>
    <property type="match status" value="4"/>
</dbReference>
<feature type="region of interest" description="Disordered" evidence="20">
    <location>
        <begin position="1172"/>
        <end position="1215"/>
    </location>
</feature>
<feature type="compositionally biased region" description="Low complexity" evidence="20">
    <location>
        <begin position="848"/>
        <end position="862"/>
    </location>
</feature>
<evidence type="ECO:0000256" key="4">
    <source>
        <dbReference type="ARBA" id="ARBA00004629"/>
    </source>
</evidence>
<dbReference type="FunFam" id="1.25.10.10:FF:000005">
    <property type="entry name" value="CLIP-associating protein 1 isoform 2"/>
    <property type="match status" value="1"/>
</dbReference>
<dbReference type="Pfam" id="PF21041">
    <property type="entry name" value="XMAP215_CLASP_TOG"/>
    <property type="match status" value="1"/>
</dbReference>
<feature type="compositionally biased region" description="Gly residues" evidence="20">
    <location>
        <begin position="280"/>
        <end position="296"/>
    </location>
</feature>
<feature type="region of interest" description="Disordered" evidence="20">
    <location>
        <begin position="1098"/>
        <end position="1148"/>
    </location>
</feature>
<feature type="domain" description="TOG" evidence="21">
    <location>
        <begin position="318"/>
        <end position="551"/>
    </location>
</feature>
<dbReference type="Pfam" id="PF12348">
    <property type="entry name" value="CLASP_N"/>
    <property type="match status" value="1"/>
</dbReference>
<evidence type="ECO:0000256" key="2">
    <source>
        <dbReference type="ARBA" id="ARBA00004300"/>
    </source>
</evidence>
<dbReference type="Proteomes" id="UP000515165">
    <property type="component" value="Chromosome 1"/>
</dbReference>
<name>A0A6P9F5E1_ZALCA</name>
<evidence type="ECO:0000256" key="3">
    <source>
        <dbReference type="ARBA" id="ARBA00004601"/>
    </source>
</evidence>
<dbReference type="FunFam" id="1.25.10.10:FF:000031">
    <property type="entry name" value="CLIP-associating protein 1 isoform 2"/>
    <property type="match status" value="1"/>
</dbReference>
<dbReference type="GO" id="GO:0008017">
    <property type="term" value="F:microtubule binding"/>
    <property type="evidence" value="ECO:0007669"/>
    <property type="project" value="UniProtKB-ARBA"/>
</dbReference>
<evidence type="ECO:0000256" key="6">
    <source>
        <dbReference type="ARBA" id="ARBA00022454"/>
    </source>
</evidence>
<keyword evidence="6" id="KW-0158">Chromosome</keyword>
<feature type="domain" description="TOG" evidence="21">
    <location>
        <begin position="7"/>
        <end position="232"/>
    </location>
</feature>
<feature type="compositionally biased region" description="Polar residues" evidence="20">
    <location>
        <begin position="1121"/>
        <end position="1142"/>
    </location>
</feature>
<dbReference type="Pfam" id="PF21040">
    <property type="entry name" value="CEP104-like_TOG"/>
    <property type="match status" value="1"/>
</dbReference>
<evidence type="ECO:0000256" key="9">
    <source>
        <dbReference type="ARBA" id="ARBA00022701"/>
    </source>
</evidence>
<evidence type="ECO:0000256" key="10">
    <source>
        <dbReference type="ARBA" id="ARBA00022737"/>
    </source>
</evidence>
<dbReference type="GO" id="GO:0005813">
    <property type="term" value="C:centrosome"/>
    <property type="evidence" value="ECO:0007669"/>
    <property type="project" value="UniProtKB-SubCell"/>
</dbReference>
<comment type="subcellular location">
    <subcellularLocation>
        <location evidence="4">Chromosome</location>
        <location evidence="4">Centromere</location>
        <location evidence="4">Kinetochore</location>
    </subcellularLocation>
    <subcellularLocation>
        <location evidence="2">Cytoplasm</location>
        <location evidence="2">Cytoskeleton</location>
        <location evidence="2">Microtubule organizing center</location>
        <location evidence="2">Centrosome</location>
    </subcellularLocation>
    <subcellularLocation>
        <location evidence="1">Cytoplasm</location>
        <location evidence="1">Cytoskeleton</location>
        <location evidence="1">Spindle</location>
    </subcellularLocation>
    <subcellularLocation>
        <location evidence="3">Golgi apparatus</location>
        <location evidence="3">trans-Golgi network</location>
    </subcellularLocation>
</comment>
<gene>
    <name evidence="23" type="primary">CLASP2</name>
</gene>
<dbReference type="PANTHER" id="PTHR21567:SF30">
    <property type="entry name" value="CLIP-ASSOCIATING PROTEIN 2"/>
    <property type="match status" value="1"/>
</dbReference>
<dbReference type="GO" id="GO:0051301">
    <property type="term" value="P:cell division"/>
    <property type="evidence" value="ECO:0007669"/>
    <property type="project" value="UniProtKB-KW"/>
</dbReference>
<dbReference type="CTD" id="23122"/>
<feature type="domain" description="TOG" evidence="21">
    <location>
        <begin position="1271"/>
        <end position="1507"/>
    </location>
</feature>
<comment type="function">
    <text evidence="17">Microtubule plus-end tracking protein that promotes the stabilization of dynamic microtubules. Involved in the nucleation of noncentrosomal microtubules originating from the trans-Golgi network (TGN). Required for the polarization of the cytoplasmic microtubule arrays in migrating cells towards the leading edge of the cell. May act at the cell cortex to enhance the frequency of rescue of depolymerizing microtubules by attaching their plus-ends to cortical platforms composed of ERC1 and PHLDB2. This cortical microtubule stabilizing activity is regulated at least in part by phosphatidylinositol 3-kinase signaling. Also performs a similar stabilizing function at the kinetochore which is essential for the bipolar alignment of chromosomes on the mitotic spindle.</text>
</comment>
<dbReference type="GO" id="GO:0045180">
    <property type="term" value="C:basal cortex"/>
    <property type="evidence" value="ECO:0007669"/>
    <property type="project" value="TreeGrafter"/>
</dbReference>
<evidence type="ECO:0000256" key="1">
    <source>
        <dbReference type="ARBA" id="ARBA00004186"/>
    </source>
</evidence>
<keyword evidence="10" id="KW-0677">Repeat</keyword>
<dbReference type="RefSeq" id="XP_035580686.1">
    <property type="nucleotide sequence ID" value="XM_035724793.1"/>
</dbReference>
<feature type="region of interest" description="Disordered" evidence="20">
    <location>
        <begin position="719"/>
        <end position="792"/>
    </location>
</feature>
<evidence type="ECO:0000259" key="21">
    <source>
        <dbReference type="SMART" id="SM01349"/>
    </source>
</evidence>
<dbReference type="GO" id="GO:0007026">
    <property type="term" value="P:negative regulation of microtubule depolymerization"/>
    <property type="evidence" value="ECO:0007669"/>
    <property type="project" value="UniProtKB-ARBA"/>
</dbReference>
<dbReference type="InterPro" id="IPR016024">
    <property type="entry name" value="ARM-type_fold"/>
</dbReference>
<dbReference type="GO" id="GO:0040001">
    <property type="term" value="P:establishment of mitotic spindle localization"/>
    <property type="evidence" value="ECO:0007669"/>
    <property type="project" value="TreeGrafter"/>
</dbReference>
<feature type="domain" description="TOG" evidence="21">
    <location>
        <begin position="868"/>
        <end position="1105"/>
    </location>
</feature>
<feature type="compositionally biased region" description="Basic and acidic residues" evidence="20">
    <location>
        <begin position="833"/>
        <end position="844"/>
    </location>
</feature>
<keyword evidence="9" id="KW-0493">Microtubule</keyword>
<keyword evidence="7" id="KW-0963">Cytoplasm</keyword>
<dbReference type="InterPro" id="IPR057546">
    <property type="entry name" value="HEAT_GCN1"/>
</dbReference>
<dbReference type="FunFam" id="1.25.10.10:FF:000006">
    <property type="entry name" value="CLIP-associating protein 1 isoform 2"/>
    <property type="match status" value="1"/>
</dbReference>
<keyword evidence="12" id="KW-0995">Kinetochore</keyword>
<evidence type="ECO:0000256" key="12">
    <source>
        <dbReference type="ARBA" id="ARBA00022838"/>
    </source>
</evidence>
<organism evidence="22 23">
    <name type="scientific">Zalophus californianus</name>
    <name type="common">California sealion</name>
    <dbReference type="NCBI Taxonomy" id="9704"/>
    <lineage>
        <taxon>Eukaryota</taxon>
        <taxon>Metazoa</taxon>
        <taxon>Chordata</taxon>
        <taxon>Craniata</taxon>
        <taxon>Vertebrata</taxon>
        <taxon>Euteleostomi</taxon>
        <taxon>Mammalia</taxon>
        <taxon>Eutheria</taxon>
        <taxon>Laurasiatheria</taxon>
        <taxon>Carnivora</taxon>
        <taxon>Caniformia</taxon>
        <taxon>Pinnipedia</taxon>
        <taxon>Otariidae</taxon>
        <taxon>Zalophus</taxon>
    </lineage>
</organism>
<evidence type="ECO:0000256" key="18">
    <source>
        <dbReference type="ARBA" id="ARBA00071710"/>
    </source>
</evidence>
<dbReference type="Pfam" id="PF23271">
    <property type="entry name" value="HEAT_GCN1"/>
    <property type="match status" value="1"/>
</dbReference>
<keyword evidence="8" id="KW-0132">Cell division</keyword>
<dbReference type="InterPro" id="IPR011989">
    <property type="entry name" value="ARM-like"/>
</dbReference>
<feature type="compositionally biased region" description="Polar residues" evidence="20">
    <location>
        <begin position="1100"/>
        <end position="1112"/>
    </location>
</feature>
<feature type="compositionally biased region" description="Polar residues" evidence="20">
    <location>
        <begin position="587"/>
        <end position="601"/>
    </location>
</feature>
<keyword evidence="11" id="KW-0498">Mitosis</keyword>
<dbReference type="GeneID" id="113916062"/>
<evidence type="ECO:0000256" key="19">
    <source>
        <dbReference type="ARBA" id="ARBA00083433"/>
    </source>
</evidence>
<evidence type="ECO:0000256" key="15">
    <source>
        <dbReference type="ARBA" id="ARBA00023306"/>
    </source>
</evidence>
<dbReference type="InterPro" id="IPR034085">
    <property type="entry name" value="TOG"/>
</dbReference>
<dbReference type="PANTHER" id="PTHR21567">
    <property type="entry name" value="CLASP"/>
    <property type="match status" value="1"/>
</dbReference>
<dbReference type="SMART" id="SM01349">
    <property type="entry name" value="TOG"/>
    <property type="match status" value="4"/>
</dbReference>
<evidence type="ECO:0000256" key="7">
    <source>
        <dbReference type="ARBA" id="ARBA00022490"/>
    </source>
</evidence>
<feature type="region of interest" description="Disordered" evidence="20">
    <location>
        <begin position="832"/>
        <end position="866"/>
    </location>
</feature>
<comment type="similarity">
    <text evidence="5">Belongs to the CLASP family.</text>
</comment>
<evidence type="ECO:0000313" key="23">
    <source>
        <dbReference type="RefSeq" id="XP_035580686.1"/>
    </source>
</evidence>
<keyword evidence="13" id="KW-0333">Golgi apparatus</keyword>
<dbReference type="InterPro" id="IPR024395">
    <property type="entry name" value="CLASP_N_dom"/>
</dbReference>
<evidence type="ECO:0000256" key="17">
    <source>
        <dbReference type="ARBA" id="ARBA00055763"/>
    </source>
</evidence>
<dbReference type="InterPro" id="IPR048491">
    <property type="entry name" value="XMAP215_CLASP_TOG"/>
</dbReference>
<feature type="compositionally biased region" description="Polar residues" evidence="20">
    <location>
        <begin position="569"/>
        <end position="580"/>
    </location>
</feature>
<evidence type="ECO:0000256" key="11">
    <source>
        <dbReference type="ARBA" id="ARBA00022776"/>
    </source>
</evidence>
<feature type="compositionally biased region" description="Basic and acidic residues" evidence="20">
    <location>
        <begin position="1175"/>
        <end position="1192"/>
    </location>
</feature>
<feature type="compositionally biased region" description="Low complexity" evidence="20">
    <location>
        <begin position="687"/>
        <end position="701"/>
    </location>
</feature>
<evidence type="ECO:0000256" key="13">
    <source>
        <dbReference type="ARBA" id="ARBA00023034"/>
    </source>
</evidence>
<feature type="compositionally biased region" description="Low complexity" evidence="20">
    <location>
        <begin position="550"/>
        <end position="568"/>
    </location>
</feature>
<dbReference type="GO" id="GO:0000776">
    <property type="term" value="C:kinetochore"/>
    <property type="evidence" value="ECO:0007669"/>
    <property type="project" value="UniProtKB-KW"/>
</dbReference>
<dbReference type="GO" id="GO:0030010">
    <property type="term" value="P:establishment of cell polarity"/>
    <property type="evidence" value="ECO:0007669"/>
    <property type="project" value="UniProtKB-ARBA"/>
</dbReference>
<keyword evidence="16" id="KW-0137">Centromere</keyword>
<dbReference type="GO" id="GO:0005881">
    <property type="term" value="C:cytoplasmic microtubule"/>
    <property type="evidence" value="ECO:0007669"/>
    <property type="project" value="TreeGrafter"/>
</dbReference>
<dbReference type="GO" id="GO:0005876">
    <property type="term" value="C:spindle microtubule"/>
    <property type="evidence" value="ECO:0007669"/>
    <property type="project" value="TreeGrafter"/>
</dbReference>
<feature type="compositionally biased region" description="Basic and acidic residues" evidence="20">
    <location>
        <begin position="645"/>
        <end position="659"/>
    </location>
</feature>
<dbReference type="FunFam" id="1.25.10.10:FF:000001">
    <property type="entry name" value="CLIP-associating protein 1 isoform 2"/>
    <property type="match status" value="1"/>
</dbReference>
<reference evidence="23" key="1">
    <citation type="submission" date="2025-08" db="UniProtKB">
        <authorList>
            <consortium name="RefSeq"/>
        </authorList>
    </citation>
    <scope>IDENTIFICATION</scope>
    <source>
        <tissue evidence="23">Blood</tissue>
    </source>
</reference>
<proteinExistence type="inferred from homology"/>
<feature type="region of interest" description="Disordered" evidence="20">
    <location>
        <begin position="643"/>
        <end position="701"/>
    </location>
</feature>
<sequence length="1514" mass="165579">MEPRSMEYFSAQVQQKDVGGRLQVGQELLLYLGSSGAIPDLEEDLGRLGKTVDALTGWVGSSNYRVSLMGLEILSAFVDRLSTRFKSYVVMVIVALIDRMGDAKDKVRDEAQTLILKLMDQVAPPMYIWEQLASGFKHKNFRSREGVCLCLIETLNIFGAQPLALSKLVPHLCILFGDSNSQVRDAAVLAAVEIYRHVGERVRVDLCKRGIPSARLEMIFAKFDEVQNSGGMILSVCKDKSFDDEESVDGNRPSSTASAFKVPAPKTSGNPVNSARKPGSAGGPKVGAGASKEGGAGAVDEDDFIKAFTDVPSVQIYSSRELEETLNKIREILSDDKHDWDQRANALKKIRSLLVAGAAQYDCFFQHLRLLDGALKLSAKDLRSQVVREACITVAHLSTVLGNKFDHGAEAIVPTLFNLVPNSAKVMATSGCAAIRFIIRHTHVPRLIPLITSNCTSKSVPVRRRSFEFLDLLLQEWQTHSLERHAAVLVETIKKGIHDADAEARVEARKTYMGLRNHFPGEAETLYNSLEPSYQKSLQTYLKSSGSVASLPQSDRSSSSSQESLNRPFSSKWSTANPSTVAGRVSAGSSKASSLPGSLQRSRSDIDVNAAAGAKAHHAAGQSARSGRLGAGALNAGSYASLEDTSDKMDGATSEDGRVRAKLSAPLAGMGNAKTDSRGRSRTKMVSQSQPGSRSGSPGRVLTTTALSTVSSGVQRVLVNSASAPKRSKIPRSQGCSREASPSRLSVARSSRIPRPSVSQGCSREASRESSRDTSPVRSFQPLGPGYGISQSSRLSSSVSAMRVLNTGSDVEEAVADALLLGDIRTKKKPARRRYESYGMHSDDDANSDASSACSERSYSSRNGSIPTYMRQTEDVAEVLNRCASSNWSERKEGLLGLQNLLKNQRTLSRVELKRLCEIFTRMFADPHGKVFSMFLETLVDFIQVHKDDLQDWLFVLLTQLLKKMGADLLGSVQAKVQKALDVTRESFPNDLQFNILMRFTVDQTQTPSLKVKVAILKYIETLAKQMDPGDFINSSETRLAVSRVITWTTEPKSSDVRKAAQSVLISLFELNTPEFTMLLGALPKTFQDGATKLLHNHLRNTGNGTQGSMGSPLTRPTPRSPANWSSPLTSPTNTSQNTLSPSAFDYDTENMNSEDIYSSLRGVTEAIQNFSFRSQEDMNEPLKRDSKKDDSDSMCGGPGMPDPRAGGDATDSSQTALDNKASLLHSMPAHSSPRARDYNPYNYSDSISPFNKSALKEAMFDDDADQFPDDLSLDHSDLVAELLKELSNHNERVEERKIALYELMKLTQEESFSVWDEHFKTILLLLLETLGDKEPTIRALALKVLREILRHQPARFKNYAELTVMKTLEAHKDPHKEVVRSAEEAASVLATSISPEQCIKVLCPIIQTADYPINLAAIKMQTKVIERVSKETLNLLLPEIMPGLIQGYDNSESSVRKACVFCLVAVHAVIGDELKPHLSQLTGSKMKLLNLYIKRAQTGSGGADPTTDVSGQS</sequence>
<evidence type="ECO:0000256" key="8">
    <source>
        <dbReference type="ARBA" id="ARBA00022618"/>
    </source>
</evidence>
<dbReference type="GO" id="GO:0072686">
    <property type="term" value="C:mitotic spindle"/>
    <property type="evidence" value="ECO:0007669"/>
    <property type="project" value="TreeGrafter"/>
</dbReference>
<keyword evidence="22" id="KW-1185">Reference proteome</keyword>
<feature type="region of interest" description="Disordered" evidence="20">
    <location>
        <begin position="245"/>
        <end position="296"/>
    </location>
</feature>
<feature type="region of interest" description="Disordered" evidence="20">
    <location>
        <begin position="548"/>
        <end position="602"/>
    </location>
</feature>
<dbReference type="SUPFAM" id="SSF48371">
    <property type="entry name" value="ARM repeat"/>
    <property type="match status" value="2"/>
</dbReference>
<dbReference type="GO" id="GO:0005794">
    <property type="term" value="C:Golgi apparatus"/>
    <property type="evidence" value="ECO:0007669"/>
    <property type="project" value="UniProtKB-SubCell"/>
</dbReference>
<keyword evidence="14" id="KW-0206">Cytoskeleton</keyword>
<evidence type="ECO:0000256" key="20">
    <source>
        <dbReference type="SAM" id="MobiDB-lite"/>
    </source>
</evidence>
<evidence type="ECO:0000256" key="5">
    <source>
        <dbReference type="ARBA" id="ARBA00009549"/>
    </source>
</evidence>